<dbReference type="AlphaFoldDB" id="A0A3D4V581"/>
<dbReference type="Gene3D" id="2.130.10.10">
    <property type="entry name" value="YVTN repeat-like/Quinoprotein amine dehydrogenase"/>
    <property type="match status" value="1"/>
</dbReference>
<dbReference type="InterPro" id="IPR026468">
    <property type="entry name" value="Nitrous_oxide_Rdtase_Sec-dep"/>
</dbReference>
<comment type="subcellular location">
    <subcellularLocation>
        <location evidence="1">Cell envelope</location>
    </subcellularLocation>
</comment>
<dbReference type="SUPFAM" id="SSF49503">
    <property type="entry name" value="Cupredoxins"/>
    <property type="match status" value="1"/>
</dbReference>
<dbReference type="GO" id="GO:0030313">
    <property type="term" value="C:cell envelope"/>
    <property type="evidence" value="ECO:0007669"/>
    <property type="project" value="UniProtKB-SubCell"/>
</dbReference>
<organism evidence="5 6">
    <name type="scientific">Gemmatimonas aurantiaca</name>
    <dbReference type="NCBI Taxonomy" id="173480"/>
    <lineage>
        <taxon>Bacteria</taxon>
        <taxon>Pseudomonadati</taxon>
        <taxon>Gemmatimonadota</taxon>
        <taxon>Gemmatimonadia</taxon>
        <taxon>Gemmatimonadales</taxon>
        <taxon>Gemmatimonadaceae</taxon>
        <taxon>Gemmatimonas</taxon>
    </lineage>
</organism>
<dbReference type="PANTHER" id="PTHR42838:SF2">
    <property type="entry name" value="NITROUS-OXIDE REDUCTASE"/>
    <property type="match status" value="1"/>
</dbReference>
<dbReference type="EMBL" id="DPIY01000004">
    <property type="protein sequence ID" value="HCT56245.1"/>
    <property type="molecule type" value="Genomic_DNA"/>
</dbReference>
<evidence type="ECO:0000256" key="1">
    <source>
        <dbReference type="ARBA" id="ARBA00004196"/>
    </source>
</evidence>
<dbReference type="SUPFAM" id="SSF50974">
    <property type="entry name" value="Nitrous oxide reductase, N-terminal domain"/>
    <property type="match status" value="1"/>
</dbReference>
<dbReference type="InterPro" id="IPR051403">
    <property type="entry name" value="NosZ/Cyto_c_oxidase_sub2"/>
</dbReference>
<sequence length="693" mass="75283">MSLSHRTGWFIATATVAATLAYGYACTPATKSPGAIGASDAASKVYVAPGAHDEFYAFLSGGFNGQVGVYGLPSGRLLKIIPVFSQFAENGYGYSEETKPMLETTFGNIPWDDLHHTALSQTNGEDDGRWLFVNANNTPRVARVDLSTFETSEILQIPNSGGNHGSPYITSNSEYVLASTRFSVPIPQADVPISDFAKKFKGTISFVKADQPGKMDVSFQLLVPGYNYDLARAGKGPSKDWVFFTSYNSEQAYEKLEVNASKADKDFIAAINWRTLETCAKDGKAENWPADYMHNVMDEFTRTAQVERKQSVKVLTPTTCPNSIYFLPTPKSPHGADVDPSGEYIVAGGKLATVIPVHSFTKLQQAIKDQAFETTIEGIPVLKYEAILAGEVKDPGLGPLHTEFDGKGYAYTSLFISSEIVKWKLGTWEIVDRVPTYYSIGHLMIPGGATTKPAGKYVVALNKITKDRYLPTGPELTQSAQLYDISGDKMKLLLDFPTTGEPHYGNAIEAAKIEKLQKKFFTLAENRHPQVTKAEREAGVSRNGKVVHVRMAAIRSHFAPDNIEGVQVGDTVLFHVTNLEQDWDIPHGFAIQGATTSELLVMPGETRTLRWVPKQIGVYPMYCTDFCSALHQEMSGYVRVSPVGSNVPLVGNTLKAQGQAARAAARGVTLPTPPGAVTGAAHAHGTAPSPTPR</sequence>
<dbReference type="Gene3D" id="2.60.40.420">
    <property type="entry name" value="Cupredoxins - blue copper proteins"/>
    <property type="match status" value="1"/>
</dbReference>
<proteinExistence type="predicted"/>
<dbReference type="InterPro" id="IPR015943">
    <property type="entry name" value="WD40/YVTN_repeat-like_dom_sf"/>
</dbReference>
<dbReference type="NCBIfam" id="TIGR04246">
    <property type="entry name" value="nitrous_NosZ_Gp"/>
    <property type="match status" value="1"/>
</dbReference>
<accession>A0A3D4V581</accession>
<protein>
    <submittedName>
        <fullName evidence="5">Sec-dependent nitrous-oxide reductase</fullName>
    </submittedName>
</protein>
<gene>
    <name evidence="5" type="primary">nosZ</name>
    <name evidence="5" type="ORF">DGD08_03425</name>
</gene>
<feature type="region of interest" description="Disordered" evidence="4">
    <location>
        <begin position="669"/>
        <end position="693"/>
    </location>
</feature>
<evidence type="ECO:0000256" key="3">
    <source>
        <dbReference type="ARBA" id="ARBA00023008"/>
    </source>
</evidence>
<dbReference type="Pfam" id="PF18764">
    <property type="entry name" value="nos_propeller"/>
    <property type="match status" value="1"/>
</dbReference>
<reference evidence="5 6" key="1">
    <citation type="journal article" date="2018" name="Nat. Biotechnol.">
        <title>A standardized bacterial taxonomy based on genome phylogeny substantially revises the tree of life.</title>
        <authorList>
            <person name="Parks D.H."/>
            <person name="Chuvochina M."/>
            <person name="Waite D.W."/>
            <person name="Rinke C."/>
            <person name="Skarshewski A."/>
            <person name="Chaumeil P.A."/>
            <person name="Hugenholtz P."/>
        </authorList>
    </citation>
    <scope>NUCLEOTIDE SEQUENCE [LARGE SCALE GENOMIC DNA]</scope>
    <source>
        <strain evidence="5">UBA8844</strain>
    </source>
</reference>
<evidence type="ECO:0000313" key="6">
    <source>
        <dbReference type="Proteomes" id="UP000264071"/>
    </source>
</evidence>
<dbReference type="InterPro" id="IPR008972">
    <property type="entry name" value="Cupredoxin"/>
</dbReference>
<comment type="caution">
    <text evidence="5">The sequence shown here is derived from an EMBL/GenBank/DDBJ whole genome shotgun (WGS) entry which is preliminary data.</text>
</comment>
<keyword evidence="3" id="KW-0186">Copper</keyword>
<dbReference type="InterPro" id="IPR011045">
    <property type="entry name" value="N2O_reductase_N"/>
</dbReference>
<dbReference type="InterPro" id="IPR041114">
    <property type="entry name" value="Nos_propeller"/>
</dbReference>
<name>A0A3D4V581_9BACT</name>
<evidence type="ECO:0000313" key="5">
    <source>
        <dbReference type="EMBL" id="HCT56245.1"/>
    </source>
</evidence>
<dbReference type="PANTHER" id="PTHR42838">
    <property type="entry name" value="CYTOCHROME C OXIDASE SUBUNIT II"/>
    <property type="match status" value="1"/>
</dbReference>
<evidence type="ECO:0000256" key="2">
    <source>
        <dbReference type="ARBA" id="ARBA00022723"/>
    </source>
</evidence>
<keyword evidence="2" id="KW-0479">Metal-binding</keyword>
<dbReference type="GO" id="GO:0046872">
    <property type="term" value="F:metal ion binding"/>
    <property type="evidence" value="ECO:0007669"/>
    <property type="project" value="UniProtKB-KW"/>
</dbReference>
<evidence type="ECO:0000256" key="4">
    <source>
        <dbReference type="SAM" id="MobiDB-lite"/>
    </source>
</evidence>
<dbReference type="Proteomes" id="UP000264071">
    <property type="component" value="Unassembled WGS sequence"/>
</dbReference>